<keyword evidence="3 10" id="KW-0813">Transport</keyword>
<keyword evidence="7 10" id="KW-0539">Nucleus</keyword>
<evidence type="ECO:0000256" key="10">
    <source>
        <dbReference type="RuleBase" id="RU366037"/>
    </source>
</evidence>
<reference evidence="15" key="1">
    <citation type="submission" date="2017-02" db="UniProtKB">
        <authorList>
            <consortium name="WormBaseParasite"/>
        </authorList>
    </citation>
    <scope>IDENTIFICATION</scope>
</reference>
<dbReference type="GO" id="GO:0005643">
    <property type="term" value="C:nuclear pore"/>
    <property type="evidence" value="ECO:0007669"/>
    <property type="project" value="TreeGrafter"/>
</dbReference>
<dbReference type="InterPro" id="IPR011989">
    <property type="entry name" value="ARM-like"/>
</dbReference>
<proteinExistence type="inferred from homology"/>
<dbReference type="Pfam" id="PF19282">
    <property type="entry name" value="Exportin-T"/>
    <property type="match status" value="1"/>
</dbReference>
<sequence length="988" mass="110258">MTAVNSSLNGNPFGAPGSINDPARQAQLYHYLETLKTDENGWRKSTDNIIANNLSTDEEHFLLLQVIEDYLARRYAGADADSIMCIRGLLSHWIQKLSAHPDQPSFLINKMAHIFSLVFAADFPDRWPTFMDDMSVNILHYLFLPTFQTSVYVFLKQFVFSFLSRGLDSVPLVVFYLKTLLAIDSEVVDRDIQRTKTIFDRNTKIKDFMRDLCIPQIVQSWWTILEQCSDVTAQCLCLDAVAAFVDWIDVELVANDVFVPLVIARLGNKDISEAAVRAVSALIQKGMPASKKLSLVTALMDVMRNNHLINVNPNSDYEDVLRAGSLLSAVGNVLIDTYHKFKAEDGEEDARRCIEIVEADMDSLLLVLDNEDPDLSELVVYTLRSYVALFKDKCMEEKATSVFTKIVSVCLRRFVISEELDVDGSGEDEIEFAEYRKELRGILNTIGNMRADLIVAPLEVLVDEVAASGGGTAMPIARLEAIVQLVHGLVEIIPANFVNMKEGWMGRGALLPVNLLNSMQLDGRSATVHVLYFEIACRYERLLMARPQPVIPQVASAFLDERGIAFRVARVRTRIVYLFCRFVKAHKTVLSPLVSEVISRLAPLLAMSPHSDQLLTADDQAFIFEATGTLIVFGELGVEQKSVYIGELANKLGERFLAAVTELQAARAAGDAAKVQMIQQFMTNIVGYCCRLSKAFNNANSMQSCRCVDVYMRLLNLFLGHLSAENAFLLEPVRQLAHRLVVCLDSELLPILPPLMSALAAVSTDLDSMNHLLILSHQIVAKFKKECLRSGVDFGAILASAARLSMENETAYRNLIYVRRAFLQLFYTSTTSDMLNEIATGKVQICNYFRIQGTLFDNLLEAATHLALSSDQSCQKLALATLSRTSATNAQWWQRTLRTALEVPSLPHISSSDAGSTVVVHEVASTLQTLRQAHPEEFAVAVRSLMPGELAVELLSMLENLKSRALDKQLLLMYDKIRLAQQQQQQQT</sequence>
<evidence type="ECO:0000256" key="2">
    <source>
        <dbReference type="ARBA" id="ARBA00018928"/>
    </source>
</evidence>
<comment type="similarity">
    <text evidence="10">Belongs to the exportin family.</text>
</comment>
<dbReference type="Pfam" id="PF08389">
    <property type="entry name" value="Xpo1"/>
    <property type="match status" value="1"/>
</dbReference>
<dbReference type="EMBL" id="UZAF01017389">
    <property type="protein sequence ID" value="VDO41102.1"/>
    <property type="molecule type" value="Genomic_DNA"/>
</dbReference>
<dbReference type="STRING" id="6290.A0A0N4WIJ4"/>
<evidence type="ECO:0000313" key="13">
    <source>
        <dbReference type="EMBL" id="VDO41102.1"/>
    </source>
</evidence>
<keyword evidence="6 10" id="KW-0694">RNA-binding</keyword>
<feature type="domain" description="Exportin-T C-terminal" evidence="12">
    <location>
        <begin position="357"/>
        <end position="787"/>
    </location>
</feature>
<dbReference type="GO" id="GO:0031267">
    <property type="term" value="F:small GTPase binding"/>
    <property type="evidence" value="ECO:0007669"/>
    <property type="project" value="InterPro"/>
</dbReference>
<evidence type="ECO:0000256" key="8">
    <source>
        <dbReference type="ARBA" id="ARBA00029784"/>
    </source>
</evidence>
<evidence type="ECO:0000259" key="11">
    <source>
        <dbReference type="Pfam" id="PF08389"/>
    </source>
</evidence>
<dbReference type="PANTHER" id="PTHR15952">
    <property type="entry name" value="EXPORTIN-T/LOS1"/>
    <property type="match status" value="1"/>
</dbReference>
<evidence type="ECO:0000256" key="1">
    <source>
        <dbReference type="ARBA" id="ARBA00004496"/>
    </source>
</evidence>
<feature type="domain" description="Exportin-1/Importin-beta-like" evidence="11">
    <location>
        <begin position="104"/>
        <end position="277"/>
    </location>
</feature>
<gene>
    <name evidence="13" type="ORF">HPLM_LOCUS10775</name>
</gene>
<evidence type="ECO:0000256" key="6">
    <source>
        <dbReference type="ARBA" id="ARBA00022884"/>
    </source>
</evidence>
<dbReference type="PANTHER" id="PTHR15952:SF11">
    <property type="entry name" value="EXPORTIN-T"/>
    <property type="match status" value="1"/>
</dbReference>
<evidence type="ECO:0000256" key="4">
    <source>
        <dbReference type="ARBA" id="ARBA00022490"/>
    </source>
</evidence>
<dbReference type="Gene3D" id="1.25.10.10">
    <property type="entry name" value="Leucine-rich Repeat Variant"/>
    <property type="match status" value="1"/>
</dbReference>
<dbReference type="OrthoDB" id="26399at2759"/>
<dbReference type="GO" id="GO:0016363">
    <property type="term" value="C:nuclear matrix"/>
    <property type="evidence" value="ECO:0007669"/>
    <property type="project" value="TreeGrafter"/>
</dbReference>
<comment type="function">
    <text evidence="10">tRNA nucleus export receptor which facilitates tRNA translocation across the nuclear pore complex.</text>
</comment>
<keyword evidence="4 10" id="KW-0963">Cytoplasm</keyword>
<keyword evidence="5 10" id="KW-0820">tRNA-binding</keyword>
<reference evidence="13 14" key="2">
    <citation type="submission" date="2018-11" db="EMBL/GenBank/DDBJ databases">
        <authorList>
            <consortium name="Pathogen Informatics"/>
        </authorList>
    </citation>
    <scope>NUCLEOTIDE SEQUENCE [LARGE SCALE GENOMIC DNA]</scope>
    <source>
        <strain evidence="13 14">MHpl1</strain>
    </source>
</reference>
<evidence type="ECO:0000256" key="5">
    <source>
        <dbReference type="ARBA" id="ARBA00022555"/>
    </source>
</evidence>
<comment type="subcellular location">
    <subcellularLocation>
        <location evidence="1 10">Cytoplasm</location>
    </subcellularLocation>
    <subcellularLocation>
        <location evidence="10">Nucleus</location>
    </subcellularLocation>
    <text evidence="10">Shuttles between the nucleus and the cytoplasm.</text>
</comment>
<dbReference type="SUPFAM" id="SSF48371">
    <property type="entry name" value="ARM repeat"/>
    <property type="match status" value="1"/>
</dbReference>
<dbReference type="Proteomes" id="UP000268014">
    <property type="component" value="Unassembled WGS sequence"/>
</dbReference>
<dbReference type="PROSITE" id="PS00018">
    <property type="entry name" value="EF_HAND_1"/>
    <property type="match status" value="1"/>
</dbReference>
<evidence type="ECO:0000256" key="7">
    <source>
        <dbReference type="ARBA" id="ARBA00023242"/>
    </source>
</evidence>
<evidence type="ECO:0000313" key="14">
    <source>
        <dbReference type="Proteomes" id="UP000268014"/>
    </source>
</evidence>
<dbReference type="InterPro" id="IPR045546">
    <property type="entry name" value="Exportin-T_C"/>
</dbReference>
<dbReference type="InterPro" id="IPR013598">
    <property type="entry name" value="Exportin-1/Importin-b-like"/>
</dbReference>
<keyword evidence="14" id="KW-1185">Reference proteome</keyword>
<dbReference type="InterPro" id="IPR016024">
    <property type="entry name" value="ARM-type_fold"/>
</dbReference>
<dbReference type="InterPro" id="IPR040017">
    <property type="entry name" value="XPOT"/>
</dbReference>
<dbReference type="GO" id="GO:0071528">
    <property type="term" value="P:tRNA re-export from nucleus"/>
    <property type="evidence" value="ECO:0007669"/>
    <property type="project" value="UniProtKB-UniRule"/>
</dbReference>
<dbReference type="GO" id="GO:0000049">
    <property type="term" value="F:tRNA binding"/>
    <property type="evidence" value="ECO:0007669"/>
    <property type="project" value="UniProtKB-UniRule"/>
</dbReference>
<name>A0A0N4WIJ4_HAEPC</name>
<evidence type="ECO:0000256" key="3">
    <source>
        <dbReference type="ARBA" id="ARBA00022448"/>
    </source>
</evidence>
<evidence type="ECO:0000259" key="12">
    <source>
        <dbReference type="Pfam" id="PF19282"/>
    </source>
</evidence>
<evidence type="ECO:0000256" key="9">
    <source>
        <dbReference type="ARBA" id="ARBA00032199"/>
    </source>
</evidence>
<dbReference type="OMA" id="CALIDCH"/>
<organism evidence="15">
    <name type="scientific">Haemonchus placei</name>
    <name type="common">Barber's pole worm</name>
    <dbReference type="NCBI Taxonomy" id="6290"/>
    <lineage>
        <taxon>Eukaryota</taxon>
        <taxon>Metazoa</taxon>
        <taxon>Ecdysozoa</taxon>
        <taxon>Nematoda</taxon>
        <taxon>Chromadorea</taxon>
        <taxon>Rhabditida</taxon>
        <taxon>Rhabditina</taxon>
        <taxon>Rhabditomorpha</taxon>
        <taxon>Strongyloidea</taxon>
        <taxon>Trichostrongylidae</taxon>
        <taxon>Haemonchus</taxon>
    </lineage>
</organism>
<dbReference type="WBParaSite" id="HPLM_0001078301-mRNA-1">
    <property type="protein sequence ID" value="HPLM_0001078301-mRNA-1"/>
    <property type="gene ID" value="HPLM_0001078301"/>
</dbReference>
<protein>
    <recommendedName>
        <fullName evidence="2 10">Exportin-T</fullName>
    </recommendedName>
    <alternativeName>
        <fullName evidence="8 10">Exportin(tRNA)</fullName>
    </alternativeName>
    <alternativeName>
        <fullName evidence="9 10">tRNA exportin</fullName>
    </alternativeName>
</protein>
<accession>A0A0N4WIJ4</accession>
<dbReference type="GO" id="GO:0005737">
    <property type="term" value="C:cytoplasm"/>
    <property type="evidence" value="ECO:0007669"/>
    <property type="project" value="UniProtKB-SubCell"/>
</dbReference>
<dbReference type="AlphaFoldDB" id="A0A0N4WIJ4"/>
<dbReference type="InterPro" id="IPR018247">
    <property type="entry name" value="EF_Hand_1_Ca_BS"/>
</dbReference>
<evidence type="ECO:0000313" key="15">
    <source>
        <dbReference type="WBParaSite" id="HPLM_0001078301-mRNA-1"/>
    </source>
</evidence>